<dbReference type="Pfam" id="PF00102">
    <property type="entry name" value="Y_phosphatase"/>
    <property type="match status" value="1"/>
</dbReference>
<dbReference type="InterPro" id="IPR050348">
    <property type="entry name" value="Protein-Tyr_Phosphatase"/>
</dbReference>
<feature type="non-terminal residue" evidence="3">
    <location>
        <position position="1"/>
    </location>
</feature>
<dbReference type="PANTHER" id="PTHR19134:SF449">
    <property type="entry name" value="TYROSINE-PROTEIN PHOSPHATASE 1"/>
    <property type="match status" value="1"/>
</dbReference>
<proteinExistence type="predicted"/>
<protein>
    <recommendedName>
        <fullName evidence="2">Tyrosine-protein phosphatase domain-containing protein</fullName>
    </recommendedName>
</protein>
<feature type="domain" description="Tyrosine-protein phosphatase" evidence="2">
    <location>
        <begin position="1"/>
        <end position="222"/>
    </location>
</feature>
<feature type="compositionally biased region" description="Polar residues" evidence="1">
    <location>
        <begin position="233"/>
        <end position="245"/>
    </location>
</feature>
<reference evidence="3" key="1">
    <citation type="journal article" date="2023" name="G3 (Bethesda)">
        <title>A reference genome for the long-term kleptoplast-retaining sea slug Elysia crispata morphotype clarki.</title>
        <authorList>
            <person name="Eastman K.E."/>
            <person name="Pendleton A.L."/>
            <person name="Shaikh M.A."/>
            <person name="Suttiyut T."/>
            <person name="Ogas R."/>
            <person name="Tomko P."/>
            <person name="Gavelis G."/>
            <person name="Widhalm J.R."/>
            <person name="Wisecaver J.H."/>
        </authorList>
    </citation>
    <scope>NUCLEOTIDE SEQUENCE</scope>
    <source>
        <strain evidence="3">ECLA1</strain>
    </source>
</reference>
<dbReference type="Gene3D" id="3.90.190.10">
    <property type="entry name" value="Protein tyrosine phosphatase superfamily"/>
    <property type="match status" value="1"/>
</dbReference>
<dbReference type="EMBL" id="JAWDGP010003778">
    <property type="protein sequence ID" value="KAK3770993.1"/>
    <property type="molecule type" value="Genomic_DNA"/>
</dbReference>
<dbReference type="PANTHER" id="PTHR19134">
    <property type="entry name" value="RECEPTOR-TYPE TYROSINE-PROTEIN PHOSPHATASE"/>
    <property type="match status" value="1"/>
</dbReference>
<evidence type="ECO:0000259" key="2">
    <source>
        <dbReference type="PROSITE" id="PS50055"/>
    </source>
</evidence>
<gene>
    <name evidence="3" type="ORF">RRG08_002042</name>
</gene>
<evidence type="ECO:0000313" key="4">
    <source>
        <dbReference type="Proteomes" id="UP001283361"/>
    </source>
</evidence>
<dbReference type="SMART" id="SM00194">
    <property type="entry name" value="PTPc"/>
    <property type="match status" value="1"/>
</dbReference>
<dbReference type="SUPFAM" id="SSF52799">
    <property type="entry name" value="(Phosphotyrosine protein) phosphatases II"/>
    <property type="match status" value="1"/>
</dbReference>
<keyword evidence="4" id="KW-1185">Reference proteome</keyword>
<dbReference type="InterPro" id="IPR000242">
    <property type="entry name" value="PTP_cat"/>
</dbReference>
<feature type="compositionally biased region" description="Low complexity" evidence="1">
    <location>
        <begin position="308"/>
        <end position="321"/>
    </location>
</feature>
<dbReference type="SMART" id="SM00404">
    <property type="entry name" value="PTPc_motif"/>
    <property type="match status" value="1"/>
</dbReference>
<feature type="region of interest" description="Disordered" evidence="1">
    <location>
        <begin position="233"/>
        <end position="336"/>
    </location>
</feature>
<feature type="compositionally biased region" description="Polar residues" evidence="1">
    <location>
        <begin position="254"/>
        <end position="265"/>
    </location>
</feature>
<sequence>DAHRPQLTCEIKTMGKYINAVFVPTISKDRQDILTQLPLPSTVTDFWRLVTQYHVGLVVAFETDSKHTDETIGEFLPRSETEPLPGALFEVQARCEEENQLWKELRVTVFKKRKSLLGSTAEQHHLTCLLCKDSDPDTQTILEYLKKVKSCPPPEQCRTLYMCRNGAKLCGLMCVQSILVDRLEADQCLTVPLVVGAIKAIRPQVIPTVNQYKCLYNVLKLVQDSSSVYGNVGATRNSTSETSGQCKPGPAGHTATSGTNRSSPTCVEGERRRGSWRSSQRSSPALISPQGVGEPHAEDGGAGTTTGNSDVDAVDNSVSSSRAMQGGDVAVEYANM</sequence>
<comment type="caution">
    <text evidence="3">The sequence shown here is derived from an EMBL/GenBank/DDBJ whole genome shotgun (WGS) entry which is preliminary data.</text>
</comment>
<organism evidence="3 4">
    <name type="scientific">Elysia crispata</name>
    <name type="common">lettuce slug</name>
    <dbReference type="NCBI Taxonomy" id="231223"/>
    <lineage>
        <taxon>Eukaryota</taxon>
        <taxon>Metazoa</taxon>
        <taxon>Spiralia</taxon>
        <taxon>Lophotrochozoa</taxon>
        <taxon>Mollusca</taxon>
        <taxon>Gastropoda</taxon>
        <taxon>Heterobranchia</taxon>
        <taxon>Euthyneura</taxon>
        <taxon>Panpulmonata</taxon>
        <taxon>Sacoglossa</taxon>
        <taxon>Placobranchoidea</taxon>
        <taxon>Plakobranchidae</taxon>
        <taxon>Elysia</taxon>
    </lineage>
</organism>
<dbReference type="AlphaFoldDB" id="A0AAE0ZK65"/>
<evidence type="ECO:0000313" key="3">
    <source>
        <dbReference type="EMBL" id="KAK3770993.1"/>
    </source>
</evidence>
<dbReference type="PROSITE" id="PS50055">
    <property type="entry name" value="TYR_PHOSPHATASE_PTP"/>
    <property type="match status" value="1"/>
</dbReference>
<accession>A0AAE0ZK65</accession>
<dbReference type="InterPro" id="IPR003595">
    <property type="entry name" value="Tyr_Pase_cat"/>
</dbReference>
<dbReference type="GO" id="GO:0004725">
    <property type="term" value="F:protein tyrosine phosphatase activity"/>
    <property type="evidence" value="ECO:0007669"/>
    <property type="project" value="InterPro"/>
</dbReference>
<dbReference type="InterPro" id="IPR029021">
    <property type="entry name" value="Prot-tyrosine_phosphatase-like"/>
</dbReference>
<dbReference type="CDD" id="cd00047">
    <property type="entry name" value="PTPc"/>
    <property type="match status" value="1"/>
</dbReference>
<evidence type="ECO:0000256" key="1">
    <source>
        <dbReference type="SAM" id="MobiDB-lite"/>
    </source>
</evidence>
<name>A0AAE0ZK65_9GAST</name>
<dbReference type="Proteomes" id="UP001283361">
    <property type="component" value="Unassembled WGS sequence"/>
</dbReference>